<dbReference type="InterPro" id="IPR002888">
    <property type="entry name" value="2Fe-2S-bd"/>
</dbReference>
<dbReference type="GO" id="GO:0005506">
    <property type="term" value="F:iron ion binding"/>
    <property type="evidence" value="ECO:0007669"/>
    <property type="project" value="InterPro"/>
</dbReference>
<organism evidence="3 4">
    <name type="scientific">Bythopirellula polymerisocia</name>
    <dbReference type="NCBI Taxonomy" id="2528003"/>
    <lineage>
        <taxon>Bacteria</taxon>
        <taxon>Pseudomonadati</taxon>
        <taxon>Planctomycetota</taxon>
        <taxon>Planctomycetia</taxon>
        <taxon>Pirellulales</taxon>
        <taxon>Lacipirellulaceae</taxon>
        <taxon>Bythopirellula</taxon>
    </lineage>
</organism>
<dbReference type="AlphaFoldDB" id="A0A5C6CF85"/>
<dbReference type="InterPro" id="IPR046867">
    <property type="entry name" value="AldOxase/xan_DH_MoCoBD2"/>
</dbReference>
<reference evidence="3 4" key="1">
    <citation type="submission" date="2019-02" db="EMBL/GenBank/DDBJ databases">
        <title>Deep-cultivation of Planctomycetes and their phenomic and genomic characterization uncovers novel biology.</title>
        <authorList>
            <person name="Wiegand S."/>
            <person name="Jogler M."/>
            <person name="Boedeker C."/>
            <person name="Pinto D."/>
            <person name="Vollmers J."/>
            <person name="Rivas-Marin E."/>
            <person name="Kohn T."/>
            <person name="Peeters S.H."/>
            <person name="Heuer A."/>
            <person name="Rast P."/>
            <person name="Oberbeckmann S."/>
            <person name="Bunk B."/>
            <person name="Jeske O."/>
            <person name="Meyerdierks A."/>
            <person name="Storesund J.E."/>
            <person name="Kallscheuer N."/>
            <person name="Luecker S."/>
            <person name="Lage O.M."/>
            <person name="Pohl T."/>
            <person name="Merkel B.J."/>
            <person name="Hornburger P."/>
            <person name="Mueller R.-W."/>
            <person name="Bruemmer F."/>
            <person name="Labrenz M."/>
            <person name="Spormann A.M."/>
            <person name="Op Den Camp H."/>
            <person name="Overmann J."/>
            <person name="Amann R."/>
            <person name="Jetten M.S.M."/>
            <person name="Mascher T."/>
            <person name="Medema M.H."/>
            <person name="Devos D.P."/>
            <person name="Kaster A.-K."/>
            <person name="Ovreas L."/>
            <person name="Rohde M."/>
            <person name="Galperin M.Y."/>
            <person name="Jogler C."/>
        </authorList>
    </citation>
    <scope>NUCLEOTIDE SEQUENCE [LARGE SCALE GENOMIC DNA]</scope>
    <source>
        <strain evidence="3 4">Pla144</strain>
    </source>
</reference>
<dbReference type="PROSITE" id="PS51085">
    <property type="entry name" value="2FE2S_FER_2"/>
    <property type="match status" value="1"/>
</dbReference>
<comment type="similarity">
    <text evidence="1">Belongs to the xanthine dehydrogenase family.</text>
</comment>
<dbReference type="InterPro" id="IPR000674">
    <property type="entry name" value="Ald_Oxase/Xan_DH_a/b"/>
</dbReference>
<dbReference type="InterPro" id="IPR037165">
    <property type="entry name" value="AldOxase/xan_DH_Mopterin-bd_sf"/>
</dbReference>
<dbReference type="PANTHER" id="PTHR11908">
    <property type="entry name" value="XANTHINE DEHYDROGENASE"/>
    <property type="match status" value="1"/>
</dbReference>
<dbReference type="InterPro" id="IPR012675">
    <property type="entry name" value="Beta-grasp_dom_sf"/>
</dbReference>
<dbReference type="SUPFAM" id="SSF54292">
    <property type="entry name" value="2Fe-2S ferredoxin-like"/>
    <property type="match status" value="1"/>
</dbReference>
<comment type="caution">
    <text evidence="3">The sequence shown here is derived from an EMBL/GenBank/DDBJ whole genome shotgun (WGS) entry which is preliminary data.</text>
</comment>
<accession>A0A5C6CF85</accession>
<dbReference type="InterPro" id="IPR036884">
    <property type="entry name" value="2Fe-2S-bd_dom_sf"/>
</dbReference>
<gene>
    <name evidence="3" type="primary">mop</name>
    <name evidence="3" type="ORF">Pla144_41250</name>
</gene>
<protein>
    <submittedName>
        <fullName evidence="3">Aldehyde oxidoreductase</fullName>
        <ecNumber evidence="3">1.2.99.7</ecNumber>
    </submittedName>
</protein>
<evidence type="ECO:0000259" key="2">
    <source>
        <dbReference type="PROSITE" id="PS51085"/>
    </source>
</evidence>
<dbReference type="EMBL" id="SJPS01000007">
    <property type="protein sequence ID" value="TWU22665.1"/>
    <property type="molecule type" value="Genomic_DNA"/>
</dbReference>
<dbReference type="Gene3D" id="1.10.150.120">
    <property type="entry name" value="[2Fe-2S]-binding domain"/>
    <property type="match status" value="1"/>
</dbReference>
<dbReference type="SUPFAM" id="SSF47741">
    <property type="entry name" value="CO dehydrogenase ISP C-domain like"/>
    <property type="match status" value="1"/>
</dbReference>
<dbReference type="PANTHER" id="PTHR11908:SF157">
    <property type="entry name" value="XANTHINE DEHYDROGENASE SUBUNIT D-RELATED"/>
    <property type="match status" value="1"/>
</dbReference>
<dbReference type="GO" id="GO:0033727">
    <property type="term" value="F:aldehyde dehydrogenase (FAD-independent) activity"/>
    <property type="evidence" value="ECO:0007669"/>
    <property type="project" value="UniProtKB-EC"/>
</dbReference>
<dbReference type="InterPro" id="IPR008274">
    <property type="entry name" value="AldOxase/xan_DH_MoCoBD1"/>
</dbReference>
<dbReference type="EC" id="1.2.99.7" evidence="3"/>
<dbReference type="GO" id="GO:0051536">
    <property type="term" value="F:iron-sulfur cluster binding"/>
    <property type="evidence" value="ECO:0007669"/>
    <property type="project" value="InterPro"/>
</dbReference>
<dbReference type="Pfam" id="PF02738">
    <property type="entry name" value="MoCoBD_1"/>
    <property type="match status" value="1"/>
</dbReference>
<keyword evidence="3" id="KW-0560">Oxidoreductase</keyword>
<evidence type="ECO:0000313" key="3">
    <source>
        <dbReference type="EMBL" id="TWU22665.1"/>
    </source>
</evidence>
<dbReference type="InterPro" id="IPR036856">
    <property type="entry name" value="Ald_Oxase/Xan_DH_a/b_sf"/>
</dbReference>
<evidence type="ECO:0000256" key="1">
    <source>
        <dbReference type="ARBA" id="ARBA00006849"/>
    </source>
</evidence>
<dbReference type="Proteomes" id="UP000318437">
    <property type="component" value="Unassembled WGS sequence"/>
</dbReference>
<dbReference type="InterPro" id="IPR001041">
    <property type="entry name" value="2Fe-2S_ferredoxin-type"/>
</dbReference>
<dbReference type="Pfam" id="PF01799">
    <property type="entry name" value="Fer2_2"/>
    <property type="match status" value="1"/>
</dbReference>
<dbReference type="NCBIfam" id="TIGR03311">
    <property type="entry name" value="Se_dep_XDH"/>
    <property type="match status" value="1"/>
</dbReference>
<feature type="domain" description="2Fe-2S ferredoxin-type" evidence="2">
    <location>
        <begin position="9"/>
        <end position="88"/>
    </location>
</feature>
<keyword evidence="4" id="KW-1185">Reference proteome</keyword>
<dbReference type="SMART" id="SM01008">
    <property type="entry name" value="Ald_Xan_dh_C"/>
    <property type="match status" value="1"/>
</dbReference>
<name>A0A5C6CF85_9BACT</name>
<dbReference type="Pfam" id="PF01315">
    <property type="entry name" value="Ald_Xan_dh_C"/>
    <property type="match status" value="1"/>
</dbReference>
<dbReference type="Gene3D" id="3.30.365.10">
    <property type="entry name" value="Aldehyde oxidase/xanthine dehydrogenase, molybdopterin binding domain"/>
    <property type="match status" value="4"/>
</dbReference>
<proteinExistence type="inferred from homology"/>
<dbReference type="Gene3D" id="3.10.20.30">
    <property type="match status" value="1"/>
</dbReference>
<dbReference type="InterPro" id="IPR036010">
    <property type="entry name" value="2Fe-2S_ferredoxin-like_sf"/>
</dbReference>
<dbReference type="InterPro" id="IPR017697">
    <property type="entry name" value="Xdh"/>
</dbReference>
<dbReference type="SUPFAM" id="SSF56003">
    <property type="entry name" value="Molybdenum cofactor-binding domain"/>
    <property type="match status" value="1"/>
</dbReference>
<evidence type="ECO:0000313" key="4">
    <source>
        <dbReference type="Proteomes" id="UP000318437"/>
    </source>
</evidence>
<dbReference type="Pfam" id="PF20256">
    <property type="entry name" value="MoCoBD_2"/>
    <property type="match status" value="1"/>
</dbReference>
<dbReference type="Gene3D" id="3.90.1170.50">
    <property type="entry name" value="Aldehyde oxidase/xanthine dehydrogenase, a/b hammerhead"/>
    <property type="match status" value="1"/>
</dbReference>
<dbReference type="InterPro" id="IPR016208">
    <property type="entry name" value="Ald_Oxase/xanthine_DH-like"/>
</dbReference>
<sequence>MATVTENSQTLVCQINGADVEVQFPADDELTLLDVLRDYLGITSPKNGCQPQAQCGCCTILMDDKPVLSCAIKPAKAAGKTITTLEGLDEEHRQQIADSFVRCGGVQCGFCIPGMAMRGVGLCDKNPEPSREEIATALKPHLCRCTGYAQIVDSIEQYAKLRRGESLPDPTAEELSGKVGTNLPRYTGHDAVLGDRKFIDDMTVPDMLYGAVRLTDHPRAKVLSIDASCALALPGVHRVVTAADVPGDPLVGLIAKDWPVFVGIDDVTRCTGDVIAGVVADNQRLARRAAELIDIQYEVLEPVTSPRAALEPDAPRVHPHLESNLLSKSSLKRGDVEERFRESAFVIEDSYITQRIEHLFLEPEACLVIPLDENTPPDWSNQRPVEKGLFVYTQGQGVYDDQRQIASVLGIDPERVQVELVSNGGAFGGKEDMSIQAQTALMAWLVGRPVKMTLTRPESFRIHPKRHPIELDYKIGCDSEGHILAVKARIIGDKGAYASVGAKVLERAGGHCTGPYRVPAIDMESLAVYTNNPPCGAMRGFGANQAAFAIEGLLDRLAEKVGIDAYDMRDRNILEPGEAFATGQILDKPFGLRKTLEAVREIYKSAPYAGIACGIKNVGIGNGMPDIGRAALTVEDEGTIHIRTGFTEMGQGLFTLCIQFAVEATGLPPEYFTVSTDTTLKLNCGQTTASRATVLAGNSIAAAGASLKNVLDSGKTLSQLVGQVFQGEWICDYTSKLGYDVDKPGGPKTHLTYGFATQVAILDDEGRLTKMVAAHDVGRVLNPVQLDGQMYGSLHMGIGYALTEDFQSEGGVIQAKKMNDCGVLRSHQMPEMELMYVEEPDPECPFGARGVGEIGLVPTAPAIAGALYKYDGIVRRSLPMSDSPAALAITKPQVARNGLPK</sequence>
<dbReference type="SUPFAM" id="SSF54665">
    <property type="entry name" value="CO dehydrogenase molybdoprotein N-domain-like"/>
    <property type="match status" value="1"/>
</dbReference>
<dbReference type="RefSeq" id="WP_197530842.1">
    <property type="nucleotide sequence ID" value="NZ_SJPS01000007.1"/>
</dbReference>